<evidence type="ECO:0000313" key="1">
    <source>
        <dbReference type="Proteomes" id="UP000095287"/>
    </source>
</evidence>
<dbReference type="WBParaSite" id="L893_g31668.t2">
    <property type="protein sequence ID" value="L893_g31668.t2"/>
    <property type="gene ID" value="L893_g31668"/>
</dbReference>
<dbReference type="InterPro" id="IPR029058">
    <property type="entry name" value="AB_hydrolase_fold"/>
</dbReference>
<accession>A0A1I8A1L1</accession>
<sequence length="399" mass="45365">MYVPADADEVEQVKVFTYLGQEIRMPRDHSNEVSRRIRSGWNVFRQHKNFFTSRTVDMRWKRRLFNMCVLPAMLYGAETWALTEAAQEKLAVAQRKMERRMVGRLHFSDKSGHSIAAVGMWLTFLCLTLLPFSEGTFTADFNGFLNRSFGPNVRESLERTDLGPGGSTGGRTYAGEPVERDPVIIVHGVTDKVERFFGMRDFLMERNYSSAEIYGTTYGDAGRTYSVLVRMQCDYVKQIRQLIMAVSKYTQRKVAILAYSLGAPITRKALLGGLCANTTQYLGQPIGYLVNTFVSIAGANFGSQFCFIPFGICNSLNGLYCHSKFLDDINRQPQRYEANRTFSLFSLHDDKIGFKCCETECARLLHSTKNYSFPTLSHYQMFDDTKDLQYRLISGGIAP</sequence>
<organism evidence="1 2">
    <name type="scientific">Steinernema glaseri</name>
    <dbReference type="NCBI Taxonomy" id="37863"/>
    <lineage>
        <taxon>Eukaryota</taxon>
        <taxon>Metazoa</taxon>
        <taxon>Ecdysozoa</taxon>
        <taxon>Nematoda</taxon>
        <taxon>Chromadorea</taxon>
        <taxon>Rhabditida</taxon>
        <taxon>Tylenchina</taxon>
        <taxon>Panagrolaimomorpha</taxon>
        <taxon>Strongyloidoidea</taxon>
        <taxon>Steinernematidae</taxon>
        <taxon>Steinernema</taxon>
    </lineage>
</organism>
<dbReference type="InterPro" id="IPR002918">
    <property type="entry name" value="Lipase_EstA/Esterase_EstB"/>
</dbReference>
<dbReference type="SUPFAM" id="SSF53474">
    <property type="entry name" value="alpha/beta-Hydrolases"/>
    <property type="match status" value="1"/>
</dbReference>
<dbReference type="Gene3D" id="3.40.50.1820">
    <property type="entry name" value="alpha/beta hydrolase"/>
    <property type="match status" value="1"/>
</dbReference>
<reference evidence="2" key="1">
    <citation type="submission" date="2016-11" db="UniProtKB">
        <authorList>
            <consortium name="WormBaseParasite"/>
        </authorList>
    </citation>
    <scope>IDENTIFICATION</scope>
</reference>
<keyword evidence="1" id="KW-1185">Reference proteome</keyword>
<proteinExistence type="predicted"/>
<dbReference type="Proteomes" id="UP000095287">
    <property type="component" value="Unplaced"/>
</dbReference>
<dbReference type="AlphaFoldDB" id="A0A1I8A1L1"/>
<name>A0A1I8A1L1_9BILA</name>
<evidence type="ECO:0000313" key="2">
    <source>
        <dbReference type="WBParaSite" id="L893_g31668.t2"/>
    </source>
</evidence>
<protein>
    <submittedName>
        <fullName evidence="2">Lipase</fullName>
    </submittedName>
</protein>
<dbReference type="Pfam" id="PF01674">
    <property type="entry name" value="Lipase_2"/>
    <property type="match status" value="1"/>
</dbReference>
<dbReference type="PANTHER" id="PTHR32015">
    <property type="entry name" value="FASTING INDUCED LIPASE"/>
    <property type="match status" value="1"/>
</dbReference>
<dbReference type="GO" id="GO:0016042">
    <property type="term" value="P:lipid catabolic process"/>
    <property type="evidence" value="ECO:0007669"/>
    <property type="project" value="InterPro"/>
</dbReference>
<dbReference type="PANTHER" id="PTHR32015:SF3">
    <property type="entry name" value="TRIACYLGLYCEROL LIPASE"/>
    <property type="match status" value="1"/>
</dbReference>
<dbReference type="GO" id="GO:0016298">
    <property type="term" value="F:lipase activity"/>
    <property type="evidence" value="ECO:0007669"/>
    <property type="project" value="TreeGrafter"/>
</dbReference>